<sequence>MRVKPGDKTQVHQQYGCQYKFDACNMSFSPRNLTSVSVVSRYARHDVIFVCPAMRKWQRGSVEAETRLPKQFLRKQVCDPLTSVPRPVGRSSLDRLFILLETGTNAVTKRAAAQQLGEAQRLHPHDLHHLLARVSTLLKSSQWDTRISAAHAVQAILAQVPSWNPQPIKKEASTDESEVKRKPSTTRLNLESFDMSRVLARSSHLTGSEGSEYDLTVLEGEQLSLPNQQEKLAAKLGFHPRLMGVDDLFTVEDLTLVQAPCITQTATTPVDDSEGLLMSRREMNRAKRKARQSVSKQRSREPDDHRSNDDNSNSTNVQSPIGEPATKKIILEDTISSDTGSKCNISNEQVNGVPDSTGCWPDSIVDWPLESFAESLCQDLFSQKWEVRHGAATALRELIRLHGKGAGKSTDQTPEEMQESHYEWVIDAALRLLCVLGLDRFGDFVSDQVVAPVRETCAQALGSLFLLVPSGPNTKDTNGVFPGIFSVILKLLEHNEWEARHGAFLALKYLLAVRDDLLDQVLPQVFPAIMQGLSDPVDDVGAAAASALIPVAHALPRLLKSTELETIVIRLWELLKEQDDLAAACNTFMGLLAAILSLPAAHACLTPQPLSQVLPRLWPFLSHSSSRVRKATLQTLQTLTGNDSNYSGNKKERWGEGGGLVLQETLRHVFQCVLIEHISTIQDVAECVWENLVVQSDLELLLHAACPHVSTWLCLAMQPEHVPFNPNLLMTVASSIKGTKNNQTVAYCDGQLDINSGNSNINANAKSLSELKMYIGGIETVALNVRKANVIQARCRASRMLGLLSHYVVQPAPGVIYPPDVPSPALCYAKVLLAHLNSRSALQRTVVGLTMSSWATVDPLRIPTIPDILSDRLLACLNECMYYDEIAASFTRLLHESHDYIATLKHYKLMISFEIDSSSVMTLDQIAALAKRRLPAICTVGTNAGGTENISSCSISSRLKPKLMDSLEERRRALDIGATTMAAQQQSLHVMSMAALAGAATMLHILPEFPQPLNPLVKPLMEAIKREENEELQKLAAKHLSHLIELCIDRKPSPNAKISTNLCTFLCSDLEFTPRVCCDTEIYDGILTLNNRQKHAERIAYNRGAGSGLGSGRGPGRPPTTEIPLEELLACEEPEAKAARTRRRGATFALTAIATLFGAQLPDRLPQLWNLILPNTLKDEIKQDNIQEDEGNLLIVGLQVLEIMAPSLDKSLLPPVLEVLPRLCSLLTHSYKAVRHMTSRCIATLATLDTEKTMVHILRSVIPLLDTTGSEKRCSSGIVAPNKVDSVRQGAAEALTCIVENLGVHVVPYAVLFMVPLLGRMGDQNQSVRLVCSATFATLVQLLPLDPGAIADPPDLVQEKAQERKFLDQLLNPHNIPDTELPISVAAELRSYQRQGLNWLNFLNRYHLHGVLCDDMGLGKTLQTLCILALDHHRNSQAPTSLVVCPPTLTGHWVYEAEKFFKIKDLSVIQYAGTPQDREKLRLRVPHHRLVVASYDIVRKDIEFFEAHQWNYCVLDEGHVIKNGKTKSAKAMKRLHANHRLILSGTPIQNDVLELWSLFDFLMPGFLGSEKQFAAKYSRPILACREPKAGPKEQEAGALAMEALHRQVLPFLLRRNKEDVLQDLPPKITQDYYCDLSPLQRILYEDFRTRHSALTNNSSSSNDSQSNVFEALRYLRNVCNHPKLVLSQGHPLYRTVCDMLKQQQSTLAEIEHGAKLLALKQLLLDCGIGQQQQQQTRNSSIAVNLTAESAHSQEQQLVSQHRALIFCQLKAMLDIVEEDLLRTHLPTVTYLRLDGSVPAAHRHSVVTRFNADPSIDVLLLTTQVGGLGLNLTGADTVIFVEHDWNPMKDLQAMDRAHRIGQKKVVNVYRLITRSTVEEKIMGLQKFKLLTANTIISTENASLETMATDQLLDLFSLDNGKEKRMDHQEDTISSKLPGLPGISRSVLDILPELWEQQQYDDEYDLDSFLSTLKADSQ</sequence>
<evidence type="ECO:0000256" key="1">
    <source>
        <dbReference type="ARBA" id="ARBA00004123"/>
    </source>
</evidence>
<keyword evidence="5" id="KW-0347">Helicase</keyword>
<name>A0A836EWK1_9HYME</name>
<dbReference type="GO" id="GO:0017025">
    <property type="term" value="F:TBP-class protein binding"/>
    <property type="evidence" value="ECO:0007669"/>
    <property type="project" value="InterPro"/>
</dbReference>
<proteinExistence type="predicted"/>
<dbReference type="Gene3D" id="1.25.10.10">
    <property type="entry name" value="Leucine-rich Repeat Variant"/>
    <property type="match status" value="2"/>
</dbReference>
<keyword evidence="3" id="KW-0547">Nucleotide-binding</keyword>
<feature type="domain" description="Helicase C-terminal" evidence="11">
    <location>
        <begin position="1753"/>
        <end position="1910"/>
    </location>
</feature>
<dbReference type="Pfam" id="PF00271">
    <property type="entry name" value="Helicase_C"/>
    <property type="match status" value="1"/>
</dbReference>
<evidence type="ECO:0000313" key="12">
    <source>
        <dbReference type="EMBL" id="KAG5307777.1"/>
    </source>
</evidence>
<dbReference type="InterPro" id="IPR044078">
    <property type="entry name" value="Mot1_ATP-bd"/>
</dbReference>
<dbReference type="InterPro" id="IPR049730">
    <property type="entry name" value="SNF2/RAD54-like_C"/>
</dbReference>
<dbReference type="InterPro" id="IPR014001">
    <property type="entry name" value="Helicase_ATP-bd"/>
</dbReference>
<gene>
    <name evidence="12" type="primary">Btaf1</name>
    <name evidence="12" type="ORF">G6Z78_0001674</name>
</gene>
<dbReference type="SMART" id="SM00490">
    <property type="entry name" value="HELICc"/>
    <property type="match status" value="1"/>
</dbReference>
<dbReference type="PROSITE" id="PS51192">
    <property type="entry name" value="HELICASE_ATP_BIND_1"/>
    <property type="match status" value="1"/>
</dbReference>
<feature type="region of interest" description="Disordered" evidence="9">
    <location>
        <begin position="283"/>
        <end position="327"/>
    </location>
</feature>
<evidence type="ECO:0000256" key="2">
    <source>
        <dbReference type="ARBA" id="ARBA00022737"/>
    </source>
</evidence>
<keyword evidence="8" id="KW-0539">Nucleus</keyword>
<feature type="compositionally biased region" description="Low complexity" evidence="9">
    <location>
        <begin position="310"/>
        <end position="319"/>
    </location>
</feature>
<reference evidence="12" key="1">
    <citation type="submission" date="2020-02" db="EMBL/GenBank/DDBJ databases">
        <title>Relaxed selection underlies rapid genomic changes in the transitions from sociality to social parasitism in ants.</title>
        <authorList>
            <person name="Bi X."/>
        </authorList>
    </citation>
    <scope>NUCLEOTIDE SEQUENCE</scope>
    <source>
        <strain evidence="12">BGI-DK2014c</strain>
        <tissue evidence="12">Whole body</tissue>
    </source>
</reference>
<dbReference type="GO" id="GO:0005634">
    <property type="term" value="C:nucleus"/>
    <property type="evidence" value="ECO:0007669"/>
    <property type="project" value="UniProtKB-SubCell"/>
</dbReference>
<dbReference type="CDD" id="cd18793">
    <property type="entry name" value="SF2_C_SNF"/>
    <property type="match status" value="1"/>
</dbReference>
<evidence type="ECO:0000313" key="13">
    <source>
        <dbReference type="Proteomes" id="UP000668214"/>
    </source>
</evidence>
<dbReference type="GO" id="GO:0003677">
    <property type="term" value="F:DNA binding"/>
    <property type="evidence" value="ECO:0007669"/>
    <property type="project" value="UniProtKB-KW"/>
</dbReference>
<organism evidence="12 13">
    <name type="scientific">Pseudoatta argentina</name>
    <dbReference type="NCBI Taxonomy" id="621737"/>
    <lineage>
        <taxon>Eukaryota</taxon>
        <taxon>Metazoa</taxon>
        <taxon>Ecdysozoa</taxon>
        <taxon>Arthropoda</taxon>
        <taxon>Hexapoda</taxon>
        <taxon>Insecta</taxon>
        <taxon>Pterygota</taxon>
        <taxon>Neoptera</taxon>
        <taxon>Endopterygota</taxon>
        <taxon>Hymenoptera</taxon>
        <taxon>Apocrita</taxon>
        <taxon>Aculeata</taxon>
        <taxon>Formicoidea</taxon>
        <taxon>Formicidae</taxon>
        <taxon>Myrmicinae</taxon>
        <taxon>Pseudoatta</taxon>
    </lineage>
</organism>
<dbReference type="InterPro" id="IPR001650">
    <property type="entry name" value="Helicase_C-like"/>
</dbReference>
<dbReference type="Pfam" id="PF12054">
    <property type="entry name" value="DUF3535"/>
    <property type="match status" value="1"/>
</dbReference>
<dbReference type="InterPro" id="IPR016024">
    <property type="entry name" value="ARM-type_fold"/>
</dbReference>
<evidence type="ECO:0000256" key="6">
    <source>
        <dbReference type="ARBA" id="ARBA00022840"/>
    </source>
</evidence>
<evidence type="ECO:0000256" key="3">
    <source>
        <dbReference type="ARBA" id="ARBA00022741"/>
    </source>
</evidence>
<dbReference type="FunFam" id="3.40.50.300:FF:000428">
    <property type="entry name" value="TATA-binding protein-associated factor 172"/>
    <property type="match status" value="1"/>
</dbReference>
<dbReference type="Pfam" id="PF00176">
    <property type="entry name" value="SNF2-rel_dom"/>
    <property type="match status" value="1"/>
</dbReference>
<dbReference type="GO" id="GO:0004386">
    <property type="term" value="F:helicase activity"/>
    <property type="evidence" value="ECO:0007669"/>
    <property type="project" value="UniProtKB-KW"/>
</dbReference>
<feature type="non-terminal residue" evidence="12">
    <location>
        <position position="1976"/>
    </location>
</feature>
<dbReference type="InterPro" id="IPR038718">
    <property type="entry name" value="SNF2-like_sf"/>
</dbReference>
<dbReference type="GO" id="GO:0016887">
    <property type="term" value="F:ATP hydrolysis activity"/>
    <property type="evidence" value="ECO:0007669"/>
    <property type="project" value="InterPro"/>
</dbReference>
<comment type="subcellular location">
    <subcellularLocation>
        <location evidence="1">Nucleus</location>
    </subcellularLocation>
</comment>
<comment type="caution">
    <text evidence="12">The sequence shown here is derived from an EMBL/GenBank/DDBJ whole genome shotgun (WGS) entry which is preliminary data.</text>
</comment>
<dbReference type="PANTHER" id="PTHR36498:SF1">
    <property type="entry name" value="TATA-BINDING PROTEIN-ASSOCIATED FACTOR 172"/>
    <property type="match status" value="1"/>
</dbReference>
<dbReference type="Gene3D" id="3.40.50.300">
    <property type="entry name" value="P-loop containing nucleotide triphosphate hydrolases"/>
    <property type="match status" value="1"/>
</dbReference>
<evidence type="ECO:0000259" key="11">
    <source>
        <dbReference type="PROSITE" id="PS51194"/>
    </source>
</evidence>
<keyword evidence="13" id="KW-1185">Reference proteome</keyword>
<dbReference type="Proteomes" id="UP000668214">
    <property type="component" value="Unassembled WGS sequence"/>
</dbReference>
<dbReference type="SUPFAM" id="SSF52540">
    <property type="entry name" value="P-loop containing nucleoside triphosphate hydrolases"/>
    <property type="match status" value="2"/>
</dbReference>
<keyword evidence="2" id="KW-0677">Repeat</keyword>
<feature type="non-terminal residue" evidence="12">
    <location>
        <position position="1"/>
    </location>
</feature>
<dbReference type="SUPFAM" id="SSF48371">
    <property type="entry name" value="ARM repeat"/>
    <property type="match status" value="1"/>
</dbReference>
<keyword evidence="4" id="KW-0378">Hydrolase</keyword>
<dbReference type="GO" id="GO:0005524">
    <property type="term" value="F:ATP binding"/>
    <property type="evidence" value="ECO:0007669"/>
    <property type="project" value="UniProtKB-KW"/>
</dbReference>
<keyword evidence="6" id="KW-0067">ATP-binding</keyword>
<dbReference type="PROSITE" id="PS51194">
    <property type="entry name" value="HELICASE_CTER"/>
    <property type="match status" value="1"/>
</dbReference>
<dbReference type="Gene3D" id="3.40.50.10810">
    <property type="entry name" value="Tandem AAA-ATPase domain"/>
    <property type="match status" value="1"/>
</dbReference>
<evidence type="ECO:0000256" key="7">
    <source>
        <dbReference type="ARBA" id="ARBA00023125"/>
    </source>
</evidence>
<evidence type="ECO:0000256" key="4">
    <source>
        <dbReference type="ARBA" id="ARBA00022801"/>
    </source>
</evidence>
<keyword evidence="7" id="KW-0238">DNA-binding</keyword>
<accession>A0A836EWK1</accession>
<feature type="domain" description="Helicase ATP-binding" evidence="10">
    <location>
        <begin position="1401"/>
        <end position="1565"/>
    </location>
</feature>
<dbReference type="EMBL" id="JAANIA010002906">
    <property type="protein sequence ID" value="KAG5307777.1"/>
    <property type="molecule type" value="Genomic_DNA"/>
</dbReference>
<dbReference type="InterPro" id="IPR044972">
    <property type="entry name" value="Mot1"/>
</dbReference>
<dbReference type="PANTHER" id="PTHR36498">
    <property type="entry name" value="TATA-BINDING PROTEIN-ASSOCIATED FACTOR 172"/>
    <property type="match status" value="1"/>
</dbReference>
<evidence type="ECO:0000259" key="10">
    <source>
        <dbReference type="PROSITE" id="PS51192"/>
    </source>
</evidence>
<dbReference type="InterPro" id="IPR022707">
    <property type="entry name" value="Mot1_central_dom"/>
</dbReference>
<evidence type="ECO:0000256" key="9">
    <source>
        <dbReference type="SAM" id="MobiDB-lite"/>
    </source>
</evidence>
<feature type="compositionally biased region" description="Basic and acidic residues" evidence="9">
    <location>
        <begin position="298"/>
        <end position="309"/>
    </location>
</feature>
<dbReference type="SMART" id="SM00487">
    <property type="entry name" value="DEXDc"/>
    <property type="match status" value="1"/>
</dbReference>
<dbReference type="InterPro" id="IPR027417">
    <property type="entry name" value="P-loop_NTPase"/>
</dbReference>
<evidence type="ECO:0000256" key="8">
    <source>
        <dbReference type="ARBA" id="ARBA00023242"/>
    </source>
</evidence>
<dbReference type="FunFam" id="3.40.50.10810:FF:000042">
    <property type="entry name" value="SNF2 family helicase-like protein"/>
    <property type="match status" value="1"/>
</dbReference>
<protein>
    <submittedName>
        <fullName evidence="12">BTAF1 factor</fullName>
    </submittedName>
</protein>
<dbReference type="InterPro" id="IPR000330">
    <property type="entry name" value="SNF2_N"/>
</dbReference>
<evidence type="ECO:0000256" key="5">
    <source>
        <dbReference type="ARBA" id="ARBA00022806"/>
    </source>
</evidence>
<dbReference type="CDD" id="cd17999">
    <property type="entry name" value="DEXHc_Mot1"/>
    <property type="match status" value="1"/>
</dbReference>
<dbReference type="InterPro" id="IPR011989">
    <property type="entry name" value="ARM-like"/>
</dbReference>